<evidence type="ECO:0000313" key="3">
    <source>
        <dbReference type="EMBL" id="KXB60787.1"/>
    </source>
</evidence>
<sequence>MKKFFYTLWVCLYPIIIYSAVQLMIMTVAMVAFMVSGVTDYHKLMDSVIPYTLPLTAVSAVITFVPMILFYYFDKKKGRGFIENNAKPLDFLMAALGGAGIAIVLNVIIGISGLANLDTSFMEVSEAISSPPFPVILLCAGVIAPIIEELIFRGLVFNRIKYNYNAVAAIIISAIAFGIYHGNLTQGVYATLLGLCLAYVYNKTENLLVPICIHISANVIVNFYGKLSENFDTVTKFLESAAIFMIILLLCLIFGIIGIIYFIRRKVKQ</sequence>
<protein>
    <submittedName>
        <fullName evidence="3">CAAX amino terminal protease family protein</fullName>
    </submittedName>
</protein>
<name>A0A133ZZD8_9FIRM</name>
<evidence type="ECO:0000313" key="4">
    <source>
        <dbReference type="Proteomes" id="UP000070394"/>
    </source>
</evidence>
<dbReference type="GO" id="GO:0004175">
    <property type="term" value="F:endopeptidase activity"/>
    <property type="evidence" value="ECO:0007669"/>
    <property type="project" value="UniProtKB-ARBA"/>
</dbReference>
<dbReference type="Proteomes" id="UP000070394">
    <property type="component" value="Unassembled WGS sequence"/>
</dbReference>
<feature type="transmembrane region" description="Helical" evidence="1">
    <location>
        <begin position="135"/>
        <end position="155"/>
    </location>
</feature>
<keyword evidence="3" id="KW-0645">Protease</keyword>
<accession>A0A133ZZD8</accession>
<dbReference type="STRING" id="467210.HMPREF1866_00235"/>
<gene>
    <name evidence="3" type="ORF">HMPREF1866_00235</name>
</gene>
<dbReference type="Pfam" id="PF02517">
    <property type="entry name" value="Rce1-like"/>
    <property type="match status" value="1"/>
</dbReference>
<keyword evidence="3" id="KW-0378">Hydrolase</keyword>
<dbReference type="PANTHER" id="PTHR36435:SF1">
    <property type="entry name" value="CAAX AMINO TERMINAL PROTEASE FAMILY PROTEIN"/>
    <property type="match status" value="1"/>
</dbReference>
<dbReference type="PATRIC" id="fig|467210.3.peg.233"/>
<feature type="domain" description="CAAX prenyl protease 2/Lysostaphin resistance protein A-like" evidence="2">
    <location>
        <begin position="133"/>
        <end position="220"/>
    </location>
</feature>
<dbReference type="EMBL" id="LSDA01000010">
    <property type="protein sequence ID" value="KXB60787.1"/>
    <property type="molecule type" value="Genomic_DNA"/>
</dbReference>
<keyword evidence="1" id="KW-1133">Transmembrane helix</keyword>
<feature type="transmembrane region" description="Helical" evidence="1">
    <location>
        <begin position="48"/>
        <end position="73"/>
    </location>
</feature>
<keyword evidence="1" id="KW-0812">Transmembrane</keyword>
<feature type="transmembrane region" description="Helical" evidence="1">
    <location>
        <begin position="12"/>
        <end position="36"/>
    </location>
</feature>
<dbReference type="GO" id="GO:0080120">
    <property type="term" value="P:CAAX-box protein maturation"/>
    <property type="evidence" value="ECO:0007669"/>
    <property type="project" value="UniProtKB-ARBA"/>
</dbReference>
<dbReference type="PANTHER" id="PTHR36435">
    <property type="entry name" value="SLR1288 PROTEIN"/>
    <property type="match status" value="1"/>
</dbReference>
<feature type="transmembrane region" description="Helical" evidence="1">
    <location>
        <begin position="237"/>
        <end position="263"/>
    </location>
</feature>
<comment type="caution">
    <text evidence="3">The sequence shown here is derived from an EMBL/GenBank/DDBJ whole genome shotgun (WGS) entry which is preliminary data.</text>
</comment>
<dbReference type="OrthoDB" id="9782250at2"/>
<proteinExistence type="predicted"/>
<feature type="transmembrane region" description="Helical" evidence="1">
    <location>
        <begin position="94"/>
        <end position="115"/>
    </location>
</feature>
<evidence type="ECO:0000256" key="1">
    <source>
        <dbReference type="SAM" id="Phobius"/>
    </source>
</evidence>
<dbReference type="AlphaFoldDB" id="A0A133ZZD8"/>
<dbReference type="RefSeq" id="WP_060930234.1">
    <property type="nucleotide sequence ID" value="NZ_KQ959775.1"/>
</dbReference>
<dbReference type="InterPro" id="IPR003675">
    <property type="entry name" value="Rce1/LyrA-like_dom"/>
</dbReference>
<feature type="transmembrane region" description="Helical" evidence="1">
    <location>
        <begin position="162"/>
        <end position="180"/>
    </location>
</feature>
<reference evidence="4" key="1">
    <citation type="submission" date="2016-01" db="EMBL/GenBank/DDBJ databases">
        <authorList>
            <person name="Mitreva M."/>
            <person name="Pepin K.H."/>
            <person name="Mihindukulasuriya K.A."/>
            <person name="Fulton R."/>
            <person name="Fronick C."/>
            <person name="O'Laughlin M."/>
            <person name="Miner T."/>
            <person name="Herter B."/>
            <person name="Rosa B.A."/>
            <person name="Cordes M."/>
            <person name="Tomlinson C."/>
            <person name="Wollam A."/>
            <person name="Palsikar V.B."/>
            <person name="Mardis E.R."/>
            <person name="Wilson R.K."/>
        </authorList>
    </citation>
    <scope>NUCLEOTIDE SEQUENCE [LARGE SCALE GENOMIC DNA]</scope>
    <source>
        <strain evidence="4">DNF00896</strain>
    </source>
</reference>
<dbReference type="InterPro" id="IPR052710">
    <property type="entry name" value="CAAX_protease"/>
</dbReference>
<keyword evidence="1" id="KW-0472">Membrane</keyword>
<evidence type="ECO:0000259" key="2">
    <source>
        <dbReference type="Pfam" id="PF02517"/>
    </source>
</evidence>
<dbReference type="GO" id="GO:0006508">
    <property type="term" value="P:proteolysis"/>
    <property type="evidence" value="ECO:0007669"/>
    <property type="project" value="UniProtKB-KW"/>
</dbReference>
<keyword evidence="4" id="KW-1185">Reference proteome</keyword>
<organism evidence="3 4">
    <name type="scientific">Lachnoanaerobaculum saburreum</name>
    <dbReference type="NCBI Taxonomy" id="467210"/>
    <lineage>
        <taxon>Bacteria</taxon>
        <taxon>Bacillati</taxon>
        <taxon>Bacillota</taxon>
        <taxon>Clostridia</taxon>
        <taxon>Lachnospirales</taxon>
        <taxon>Lachnospiraceae</taxon>
        <taxon>Lachnoanaerobaculum</taxon>
    </lineage>
</organism>